<reference evidence="1" key="1">
    <citation type="submission" date="2022-06" db="EMBL/GenBank/DDBJ databases">
        <title>Uncovering the hologenomic basis of an extraordinary plant invasion.</title>
        <authorList>
            <person name="Bieker V.C."/>
            <person name="Martin M.D."/>
            <person name="Gilbert T."/>
            <person name="Hodgins K."/>
            <person name="Battlay P."/>
            <person name="Petersen B."/>
            <person name="Wilson J."/>
        </authorList>
    </citation>
    <scope>NUCLEOTIDE SEQUENCE</scope>
    <source>
        <strain evidence="1">AA19_3_7</strain>
        <tissue evidence="1">Leaf</tissue>
    </source>
</reference>
<protein>
    <submittedName>
        <fullName evidence="1">Uncharacterized protein</fullName>
    </submittedName>
</protein>
<evidence type="ECO:0000313" key="1">
    <source>
        <dbReference type="EMBL" id="KAI7732198.1"/>
    </source>
</evidence>
<accession>A0AAD5BYQ4</accession>
<proteinExistence type="predicted"/>
<name>A0AAD5BYQ4_AMBAR</name>
<feature type="non-terminal residue" evidence="1">
    <location>
        <position position="1"/>
    </location>
</feature>
<comment type="caution">
    <text evidence="1">The sequence shown here is derived from an EMBL/GenBank/DDBJ whole genome shotgun (WGS) entry which is preliminary data.</text>
</comment>
<dbReference type="AlphaFoldDB" id="A0AAD5BYQ4"/>
<sequence length="60" mass="6866">GSQSSISGGATWFVNRLKVKFRELKKTHEDFVVWEDENQPVSLFLEISDIVVADHDVVYV</sequence>
<dbReference type="Proteomes" id="UP001206925">
    <property type="component" value="Unassembled WGS sequence"/>
</dbReference>
<keyword evidence="2" id="KW-1185">Reference proteome</keyword>
<dbReference type="EMBL" id="JAMZMK010010288">
    <property type="protein sequence ID" value="KAI7732198.1"/>
    <property type="molecule type" value="Genomic_DNA"/>
</dbReference>
<gene>
    <name evidence="1" type="ORF">M8C21_005243</name>
</gene>
<evidence type="ECO:0000313" key="2">
    <source>
        <dbReference type="Proteomes" id="UP001206925"/>
    </source>
</evidence>
<organism evidence="1 2">
    <name type="scientific">Ambrosia artemisiifolia</name>
    <name type="common">Common ragweed</name>
    <dbReference type="NCBI Taxonomy" id="4212"/>
    <lineage>
        <taxon>Eukaryota</taxon>
        <taxon>Viridiplantae</taxon>
        <taxon>Streptophyta</taxon>
        <taxon>Embryophyta</taxon>
        <taxon>Tracheophyta</taxon>
        <taxon>Spermatophyta</taxon>
        <taxon>Magnoliopsida</taxon>
        <taxon>eudicotyledons</taxon>
        <taxon>Gunneridae</taxon>
        <taxon>Pentapetalae</taxon>
        <taxon>asterids</taxon>
        <taxon>campanulids</taxon>
        <taxon>Asterales</taxon>
        <taxon>Asteraceae</taxon>
        <taxon>Asteroideae</taxon>
        <taxon>Heliantheae alliance</taxon>
        <taxon>Heliantheae</taxon>
        <taxon>Ambrosia</taxon>
    </lineage>
</organism>